<comment type="caution">
    <text evidence="1">The sequence shown here is derived from an EMBL/GenBank/DDBJ whole genome shotgun (WGS) entry which is preliminary data.</text>
</comment>
<reference evidence="1 2" key="1">
    <citation type="submission" date="2024-10" db="EMBL/GenBank/DDBJ databases">
        <title>The Natural Products Discovery Center: Release of the First 8490 Sequenced Strains for Exploring Actinobacteria Biosynthetic Diversity.</title>
        <authorList>
            <person name="Kalkreuter E."/>
            <person name="Kautsar S.A."/>
            <person name="Yang D."/>
            <person name="Bader C.D."/>
            <person name="Teijaro C.N."/>
            <person name="Fluegel L."/>
            <person name="Davis C.M."/>
            <person name="Simpson J.R."/>
            <person name="Lauterbach L."/>
            <person name="Steele A.D."/>
            <person name="Gui C."/>
            <person name="Meng S."/>
            <person name="Li G."/>
            <person name="Viehrig K."/>
            <person name="Ye F."/>
            <person name="Su P."/>
            <person name="Kiefer A.F."/>
            <person name="Nichols A."/>
            <person name="Cepeda A.J."/>
            <person name="Yan W."/>
            <person name="Fan B."/>
            <person name="Jiang Y."/>
            <person name="Adhikari A."/>
            <person name="Zheng C.-J."/>
            <person name="Schuster L."/>
            <person name="Cowan T.M."/>
            <person name="Smanski M.J."/>
            <person name="Chevrette M.G."/>
            <person name="De Carvalho L.P.S."/>
            <person name="Shen B."/>
        </authorList>
    </citation>
    <scope>NUCLEOTIDE SEQUENCE [LARGE SCALE GENOMIC DNA]</scope>
    <source>
        <strain evidence="1 2">NPDC004550</strain>
    </source>
</reference>
<keyword evidence="2" id="KW-1185">Reference proteome</keyword>
<name>A0ABW6NV62_9NOCA</name>
<evidence type="ECO:0000313" key="2">
    <source>
        <dbReference type="Proteomes" id="UP001601521"/>
    </source>
</evidence>
<dbReference type="RefSeq" id="WP_387256335.1">
    <property type="nucleotide sequence ID" value="NZ_JBIALX010000036.1"/>
</dbReference>
<dbReference type="Proteomes" id="UP001601521">
    <property type="component" value="Unassembled WGS sequence"/>
</dbReference>
<gene>
    <name evidence="1" type="ORF">ACFYTH_35460</name>
</gene>
<sequence length="176" mass="19228">MNSAQLRAALAVLGIDSGHISSRAANTADVGLPDIERAMLAGLLYRVAGTALRQAITENGEVSRIEARGAAAVPRAPWFDGEDPTEQTVFEAFWLVSRVNHMQTESARTRRTLILEAARRAAAATKDLLRLHHSLLRTRRIESGDREWPVVLRHLEQAHALTANAASAADPEPVRQ</sequence>
<accession>A0ABW6NV62</accession>
<dbReference type="EMBL" id="JBIALX010000036">
    <property type="protein sequence ID" value="MFF0458672.1"/>
    <property type="molecule type" value="Genomic_DNA"/>
</dbReference>
<protein>
    <submittedName>
        <fullName evidence="1">Uncharacterized protein</fullName>
    </submittedName>
</protein>
<evidence type="ECO:0000313" key="1">
    <source>
        <dbReference type="EMBL" id="MFF0458672.1"/>
    </source>
</evidence>
<organism evidence="1 2">
    <name type="scientific">Nocardia africana</name>
    <dbReference type="NCBI Taxonomy" id="134964"/>
    <lineage>
        <taxon>Bacteria</taxon>
        <taxon>Bacillati</taxon>
        <taxon>Actinomycetota</taxon>
        <taxon>Actinomycetes</taxon>
        <taxon>Mycobacteriales</taxon>
        <taxon>Nocardiaceae</taxon>
        <taxon>Nocardia</taxon>
    </lineage>
</organism>
<proteinExistence type="predicted"/>